<protein>
    <submittedName>
        <fullName evidence="1">Uncharacterized protein</fullName>
    </submittedName>
</protein>
<proteinExistence type="predicted"/>
<organism evidence="1 2">
    <name type="scientific">Actinomadura chokoriensis</name>
    <dbReference type="NCBI Taxonomy" id="454156"/>
    <lineage>
        <taxon>Bacteria</taxon>
        <taxon>Bacillati</taxon>
        <taxon>Actinomycetota</taxon>
        <taxon>Actinomycetes</taxon>
        <taxon>Streptosporangiales</taxon>
        <taxon>Thermomonosporaceae</taxon>
        <taxon>Actinomadura</taxon>
    </lineage>
</organism>
<gene>
    <name evidence="1" type="ORF">SM436_07765</name>
</gene>
<dbReference type="EMBL" id="JAXCEH010000003">
    <property type="protein sequence ID" value="MFA1553585.1"/>
    <property type="molecule type" value="Genomic_DNA"/>
</dbReference>
<keyword evidence="2" id="KW-1185">Reference proteome</keyword>
<accession>A0ABV4QSL0</accession>
<evidence type="ECO:0000313" key="2">
    <source>
        <dbReference type="Proteomes" id="UP001569904"/>
    </source>
</evidence>
<dbReference type="Proteomes" id="UP001569904">
    <property type="component" value="Unassembled WGS sequence"/>
</dbReference>
<comment type="caution">
    <text evidence="1">The sequence shown here is derived from an EMBL/GenBank/DDBJ whole genome shotgun (WGS) entry which is preliminary data.</text>
</comment>
<sequence length="63" mass="7257">MEALKSELEKTFPPWRIVVTDRSRWWALRGPLPPEQLNEVDTVEADTAEQLRDKLAELVAVVL</sequence>
<dbReference type="RefSeq" id="WP_371939977.1">
    <property type="nucleotide sequence ID" value="NZ_JAXCEH010000003.1"/>
</dbReference>
<reference evidence="1 2" key="1">
    <citation type="submission" date="2023-11" db="EMBL/GenBank/DDBJ databases">
        <title>Actinomadura monticuli sp. nov., isolated from volcanic ash.</title>
        <authorList>
            <person name="Lee S.D."/>
            <person name="Yang H."/>
            <person name="Kim I.S."/>
        </authorList>
    </citation>
    <scope>NUCLEOTIDE SEQUENCE [LARGE SCALE GENOMIC DNA]</scope>
    <source>
        <strain evidence="1 2">DSM 45346</strain>
    </source>
</reference>
<name>A0ABV4QSL0_9ACTN</name>
<evidence type="ECO:0000313" key="1">
    <source>
        <dbReference type="EMBL" id="MFA1553585.1"/>
    </source>
</evidence>